<sequence>MNPSNVMRPRPPLASLCYSTEVDEEDFPARSAWKEVQGEIDRHLEDAVKTPGVTALSLTSHPATGKSTTLMRHIAELALASKAPRLVLYVVATEIEAQFISSWLMAHEALDTGAGVGGLRGVQVVTTEAMVRMFTEERACWPSHLTIVLDINWYPSVDDEMALALLLRRAGEIKGYDASQGIHMAIVLLMSGFESARTIQAFRKRLGSISQIKLATHHRYTRLAHLEGDWKKNVRRSIDRWHGRGRVVIGARQFDVCEWKGLELGLPSIVPEPQDPTISAEYTLQTNLWALVEDGALGAHGQVPFALPLTNVSLVVCTGEIGPVARFDPALMQTVVYNRRMMLPEILRVFSWGVRSDQYSSGGVVFAAPAADYPDLELGAEPERDDLGAAWNRDLFFLVLKVYKVWPGLKEDQLPIRSPVDVYVLADRIRALSVLGCLEEEGEGWKCTELGLQILRLRSEMGLTLGFHVAFMLSRVVLMRRHSHASRLVVHVLIHLAAIAHVGSSQFFTIKQPIDREALVRCFPRVIPEKKWCAGSLWTGLGLYLFGHRHSLFSDTEESELEDTFPKIDGVEVNIDMGDTIVLLIRNFAGHVGVTLDQDNDWNMASLTEAEIETIDRELMWAWLHRTAMFWPTPFPEKYDIVNDMVSLAEFRISMDEEVIDVSGVREESAKENEGGGAFYAIYEALVETDNGDDPRTRYQCQEVTWIPGATFEDVKEKSTYLWPDAVGRVFVR</sequence>
<evidence type="ECO:0000313" key="1">
    <source>
        <dbReference type="EMBL" id="TRX94121.1"/>
    </source>
</evidence>
<comment type="caution">
    <text evidence="1">The sequence shown here is derived from an EMBL/GenBank/DDBJ whole genome shotgun (WGS) entry which is preliminary data.</text>
</comment>
<organism evidence="1 2">
    <name type="scientific">Xylaria flabelliformis</name>
    <dbReference type="NCBI Taxonomy" id="2512241"/>
    <lineage>
        <taxon>Eukaryota</taxon>
        <taxon>Fungi</taxon>
        <taxon>Dikarya</taxon>
        <taxon>Ascomycota</taxon>
        <taxon>Pezizomycotina</taxon>
        <taxon>Sordariomycetes</taxon>
        <taxon>Xylariomycetidae</taxon>
        <taxon>Xylariales</taxon>
        <taxon>Xylariaceae</taxon>
        <taxon>Xylaria</taxon>
    </lineage>
</organism>
<accession>A0A553I1Q6</accession>
<reference evidence="2" key="1">
    <citation type="submission" date="2019-06" db="EMBL/GenBank/DDBJ databases">
        <title>Draft genome sequence of the griseofulvin-producing fungus Xylaria cubensis strain G536.</title>
        <authorList>
            <person name="Mead M.E."/>
            <person name="Raja H.A."/>
            <person name="Steenwyk J.L."/>
            <person name="Knowles S.L."/>
            <person name="Oberlies N.H."/>
            <person name="Rokas A."/>
        </authorList>
    </citation>
    <scope>NUCLEOTIDE SEQUENCE [LARGE SCALE GENOMIC DNA]</scope>
    <source>
        <strain evidence="2">G536</strain>
    </source>
</reference>
<gene>
    <name evidence="1" type="ORF">FHL15_004889</name>
</gene>
<name>A0A553I1Q6_9PEZI</name>
<proteinExistence type="predicted"/>
<protein>
    <submittedName>
        <fullName evidence="1">Uncharacterized protein</fullName>
    </submittedName>
</protein>
<dbReference type="OrthoDB" id="4758810at2759"/>
<dbReference type="AlphaFoldDB" id="A0A553I1Q6"/>
<dbReference type="EMBL" id="VFLP01000024">
    <property type="protein sequence ID" value="TRX94121.1"/>
    <property type="molecule type" value="Genomic_DNA"/>
</dbReference>
<dbReference type="Proteomes" id="UP000319160">
    <property type="component" value="Unassembled WGS sequence"/>
</dbReference>
<evidence type="ECO:0000313" key="2">
    <source>
        <dbReference type="Proteomes" id="UP000319160"/>
    </source>
</evidence>
<keyword evidence="2" id="KW-1185">Reference proteome</keyword>